<feature type="domain" description="Glycosyltransferase 2-like" evidence="1">
    <location>
        <begin position="3"/>
        <end position="162"/>
    </location>
</feature>
<evidence type="ECO:0000259" key="1">
    <source>
        <dbReference type="Pfam" id="PF00535"/>
    </source>
</evidence>
<gene>
    <name evidence="2" type="ORF">CLV93_106181</name>
</gene>
<keyword evidence="2" id="KW-0808">Transferase</keyword>
<name>A0A2P8CBS7_9BACT</name>
<dbReference type="RefSeq" id="WP_106542639.1">
    <property type="nucleotide sequence ID" value="NZ_BLAU01000001.1"/>
</dbReference>
<dbReference type="InterPro" id="IPR029044">
    <property type="entry name" value="Nucleotide-diphossugar_trans"/>
</dbReference>
<comment type="caution">
    <text evidence="2">The sequence shown here is derived from an EMBL/GenBank/DDBJ whole genome shotgun (WGS) entry which is preliminary data.</text>
</comment>
<proteinExistence type="predicted"/>
<sequence length="299" mass="34727">MISILIPSFQNNCLLLIKTLHEQAVLCEIPFEIIVGEDGPVPVFELDNEFAYVRIETSPTNSGRAANRNRLAEMAQYPYLLFIDADAEIFNPEFLKNYIAYADDVDVVCGGTAYLYEPPVEEDKRLRWKYGIHREQLSSAERNQRPFDSFSAFNFLIRKERFEKIRFSEEISRYGHEDTLLGQELKKSGASVLHIDNPAFHTGIDDTVTFLAKTREGVENLDELMKSKSDFDSSGVKVLRYFRFLKRFGLQKLMAKMYQNFHVKWEKQLSRRGGPLWLFDLYKLTYLFFIKKAGRKPAG</sequence>
<dbReference type="GO" id="GO:0016740">
    <property type="term" value="F:transferase activity"/>
    <property type="evidence" value="ECO:0007669"/>
    <property type="project" value="UniProtKB-KW"/>
</dbReference>
<dbReference type="SUPFAM" id="SSF53448">
    <property type="entry name" value="Nucleotide-diphospho-sugar transferases"/>
    <property type="match status" value="1"/>
</dbReference>
<reference evidence="2 3" key="1">
    <citation type="submission" date="2018-03" db="EMBL/GenBank/DDBJ databases">
        <title>Genomic Encyclopedia of Archaeal and Bacterial Type Strains, Phase II (KMG-II): from individual species to whole genera.</title>
        <authorList>
            <person name="Goeker M."/>
        </authorList>
    </citation>
    <scope>NUCLEOTIDE SEQUENCE [LARGE SCALE GENOMIC DNA]</scope>
    <source>
        <strain evidence="2 3">DSM 27267</strain>
    </source>
</reference>
<accession>A0A2P8CBS7</accession>
<evidence type="ECO:0000313" key="2">
    <source>
        <dbReference type="EMBL" id="PSK82433.1"/>
    </source>
</evidence>
<dbReference type="Pfam" id="PF00535">
    <property type="entry name" value="Glycos_transf_2"/>
    <property type="match status" value="1"/>
</dbReference>
<dbReference type="Gene3D" id="3.90.550.10">
    <property type="entry name" value="Spore Coat Polysaccharide Biosynthesis Protein SpsA, Chain A"/>
    <property type="match status" value="1"/>
</dbReference>
<dbReference type="OrthoDB" id="761861at2"/>
<organism evidence="2 3">
    <name type="scientific">Prolixibacter denitrificans</name>
    <dbReference type="NCBI Taxonomy" id="1541063"/>
    <lineage>
        <taxon>Bacteria</taxon>
        <taxon>Pseudomonadati</taxon>
        <taxon>Bacteroidota</taxon>
        <taxon>Bacteroidia</taxon>
        <taxon>Marinilabiliales</taxon>
        <taxon>Prolixibacteraceae</taxon>
        <taxon>Prolixibacter</taxon>
    </lineage>
</organism>
<dbReference type="EMBL" id="PYGC01000006">
    <property type="protein sequence ID" value="PSK82433.1"/>
    <property type="molecule type" value="Genomic_DNA"/>
</dbReference>
<dbReference type="Proteomes" id="UP000240621">
    <property type="component" value="Unassembled WGS sequence"/>
</dbReference>
<protein>
    <submittedName>
        <fullName evidence="2">Glycosyl transferase family 2</fullName>
    </submittedName>
</protein>
<dbReference type="AlphaFoldDB" id="A0A2P8CBS7"/>
<dbReference type="CDD" id="cd00761">
    <property type="entry name" value="Glyco_tranf_GTA_type"/>
    <property type="match status" value="1"/>
</dbReference>
<dbReference type="InterPro" id="IPR001173">
    <property type="entry name" value="Glyco_trans_2-like"/>
</dbReference>
<evidence type="ECO:0000313" key="3">
    <source>
        <dbReference type="Proteomes" id="UP000240621"/>
    </source>
</evidence>